<dbReference type="SUPFAM" id="SSF48403">
    <property type="entry name" value="Ankyrin repeat"/>
    <property type="match status" value="1"/>
</dbReference>
<dbReference type="RefSeq" id="XP_026604616.1">
    <property type="nucleotide sequence ID" value="XM_026747136.1"/>
</dbReference>
<dbReference type="Gene3D" id="1.25.40.20">
    <property type="entry name" value="Ankyrin repeat-containing domain"/>
    <property type="match status" value="1"/>
</dbReference>
<dbReference type="GeneID" id="38115490"/>
<organism evidence="1 2">
    <name type="scientific">Aspergillus mulundensis</name>
    <dbReference type="NCBI Taxonomy" id="1810919"/>
    <lineage>
        <taxon>Eukaryota</taxon>
        <taxon>Fungi</taxon>
        <taxon>Dikarya</taxon>
        <taxon>Ascomycota</taxon>
        <taxon>Pezizomycotina</taxon>
        <taxon>Eurotiomycetes</taxon>
        <taxon>Eurotiomycetidae</taxon>
        <taxon>Eurotiales</taxon>
        <taxon>Aspergillaceae</taxon>
        <taxon>Aspergillus</taxon>
        <taxon>Aspergillus subgen. Nidulantes</taxon>
    </lineage>
</organism>
<comment type="caution">
    <text evidence="1">The sequence shown here is derived from an EMBL/GenBank/DDBJ whole genome shotgun (WGS) entry which is preliminary data.</text>
</comment>
<keyword evidence="2" id="KW-1185">Reference proteome</keyword>
<dbReference type="InterPro" id="IPR036770">
    <property type="entry name" value="Ankyrin_rpt-contain_sf"/>
</dbReference>
<sequence>MSLPTLPRELILQIAENASSPADILALAMTTKSTHALLAPRMIKLNIKLHNASGLTHAVRNDNPQTATAFLDAGADINTPCTSPQQGRQIERSIKRQKARIADPAQRRKAVRAAIAAFRDTGKRDPLLYTAARIGSERMVRLLLARGAERAGWCWDGDENALGRAARNGHHAVVLVLWGAWLRFGTPVSVTLSSRYYRFVLDAYLARGEGEI</sequence>
<dbReference type="EMBL" id="PVWQ01000005">
    <property type="protein sequence ID" value="RDW81563.1"/>
    <property type="molecule type" value="Genomic_DNA"/>
</dbReference>
<protein>
    <submittedName>
        <fullName evidence="1">Uncharacterized protein</fullName>
    </submittedName>
</protein>
<gene>
    <name evidence="1" type="ORF">DSM5745_05120</name>
</gene>
<dbReference type="AlphaFoldDB" id="A0A3D8S5H8"/>
<dbReference type="OrthoDB" id="4772757at2759"/>
<name>A0A3D8S5H8_9EURO</name>
<accession>A0A3D8S5H8</accession>
<dbReference type="SMART" id="SM00248">
    <property type="entry name" value="ANK"/>
    <property type="match status" value="2"/>
</dbReference>
<proteinExistence type="predicted"/>
<reference evidence="1 2" key="1">
    <citation type="journal article" date="2018" name="IMA Fungus">
        <title>IMA Genome-F 9: Draft genome sequence of Annulohypoxylon stygium, Aspergillus mulundensis, Berkeleyomyces basicola (syn. Thielaviopsis basicola), Ceratocystis smalleyi, two Cercospora beticola strains, Coleophoma cylindrospora, Fusarium fracticaudum, Phialophora cf. hyalina, and Morchella septimelata.</title>
        <authorList>
            <person name="Wingfield B.D."/>
            <person name="Bills G.F."/>
            <person name="Dong Y."/>
            <person name="Huang W."/>
            <person name="Nel W.J."/>
            <person name="Swalarsk-Parry B.S."/>
            <person name="Vaghefi N."/>
            <person name="Wilken P.M."/>
            <person name="An Z."/>
            <person name="de Beer Z.W."/>
            <person name="De Vos L."/>
            <person name="Chen L."/>
            <person name="Duong T.A."/>
            <person name="Gao Y."/>
            <person name="Hammerbacher A."/>
            <person name="Kikkert J.R."/>
            <person name="Li Y."/>
            <person name="Li H."/>
            <person name="Li K."/>
            <person name="Li Q."/>
            <person name="Liu X."/>
            <person name="Ma X."/>
            <person name="Naidoo K."/>
            <person name="Pethybridge S.J."/>
            <person name="Sun J."/>
            <person name="Steenkamp E.T."/>
            <person name="van der Nest M.A."/>
            <person name="van Wyk S."/>
            <person name="Wingfield M.J."/>
            <person name="Xiong C."/>
            <person name="Yue Q."/>
            <person name="Zhang X."/>
        </authorList>
    </citation>
    <scope>NUCLEOTIDE SEQUENCE [LARGE SCALE GENOMIC DNA]</scope>
    <source>
        <strain evidence="1 2">DSM 5745</strain>
    </source>
</reference>
<evidence type="ECO:0000313" key="2">
    <source>
        <dbReference type="Proteomes" id="UP000256690"/>
    </source>
</evidence>
<evidence type="ECO:0000313" key="1">
    <source>
        <dbReference type="EMBL" id="RDW81563.1"/>
    </source>
</evidence>
<dbReference type="Proteomes" id="UP000256690">
    <property type="component" value="Unassembled WGS sequence"/>
</dbReference>
<dbReference type="InterPro" id="IPR002110">
    <property type="entry name" value="Ankyrin_rpt"/>
</dbReference>